<proteinExistence type="predicted"/>
<accession>A0A0L6UHR5</accession>
<comment type="caution">
    <text evidence="2">The sequence shown here is derived from an EMBL/GenBank/DDBJ whole genome shotgun (WGS) entry which is preliminary data.</text>
</comment>
<keyword evidence="3" id="KW-1185">Reference proteome</keyword>
<dbReference type="EMBL" id="LAVV01011185">
    <property type="protein sequence ID" value="KNZ48086.1"/>
    <property type="molecule type" value="Genomic_DNA"/>
</dbReference>
<gene>
    <name evidence="2" type="ORF">VP01_591g1</name>
</gene>
<dbReference type="Proteomes" id="UP000037035">
    <property type="component" value="Unassembled WGS sequence"/>
</dbReference>
<sequence length="448" mass="52505">MLFSNLCIIHLTQPPLFSSKYTHQPKYTFDIPRNLNSISNQTPFSISLILDSIFHKKTNKKQNPVSWTLIGLESVKHRSLFFSDSFRIAAPLFPSPPPSSLPLLFFFFILQLDWQPRQFKTFIQVAILSAFHPYIYIRLSITSHSLLTKTLFIYSPVSFYSSISIYLYKYIYVRIGIRFVFFIIYKTKNLYLNFRRVSTETETLHTHSRSSANIFYPAIHYVFSLVWGWDACIYFFYLDFFFFCCSVLCSTYSGSLAMASCPTSLKDAWNWHLFKLGQFSPPYQERLRKAYRMYGELGLEKKKKKKKAMRCVLTPQFSCYCIRAKVRKYHQAQIPPNKKAHLLLILNAFLLMVKKSFTLVFRKFSTKSISLWTSSNHNVPIVYSYLLFFSTSLDEENIHGAASFLRGRFRLTMGLLPEEEKRYNGKLEGHSDQSLQILHNKITRGKKN</sequence>
<evidence type="ECO:0000256" key="1">
    <source>
        <dbReference type="SAM" id="Phobius"/>
    </source>
</evidence>
<evidence type="ECO:0000313" key="2">
    <source>
        <dbReference type="EMBL" id="KNZ48086.1"/>
    </source>
</evidence>
<dbReference type="AlphaFoldDB" id="A0A0L6UHR5"/>
<name>A0A0L6UHR5_9BASI</name>
<reference evidence="2 3" key="1">
    <citation type="submission" date="2015-08" db="EMBL/GenBank/DDBJ databases">
        <title>Next Generation Sequencing and Analysis of the Genome of Puccinia sorghi L Schw, the Causal Agent of Maize Common Rust.</title>
        <authorList>
            <person name="Rochi L."/>
            <person name="Burguener G."/>
            <person name="Darino M."/>
            <person name="Turjanski A."/>
            <person name="Kreff E."/>
            <person name="Dieguez M.J."/>
            <person name="Sacco F."/>
        </authorList>
    </citation>
    <scope>NUCLEOTIDE SEQUENCE [LARGE SCALE GENOMIC DNA]</scope>
    <source>
        <strain evidence="2 3">RO10H11247</strain>
    </source>
</reference>
<feature type="transmembrane region" description="Helical" evidence="1">
    <location>
        <begin position="88"/>
        <end position="110"/>
    </location>
</feature>
<evidence type="ECO:0000313" key="3">
    <source>
        <dbReference type="Proteomes" id="UP000037035"/>
    </source>
</evidence>
<feature type="transmembrane region" description="Helical" evidence="1">
    <location>
        <begin position="122"/>
        <end position="139"/>
    </location>
</feature>
<feature type="transmembrane region" description="Helical" evidence="1">
    <location>
        <begin position="214"/>
        <end position="233"/>
    </location>
</feature>
<keyword evidence="1" id="KW-0812">Transmembrane</keyword>
<keyword evidence="1" id="KW-1133">Transmembrane helix</keyword>
<feature type="transmembrane region" description="Helical" evidence="1">
    <location>
        <begin position="151"/>
        <end position="168"/>
    </location>
</feature>
<organism evidence="2 3">
    <name type="scientific">Puccinia sorghi</name>
    <dbReference type="NCBI Taxonomy" id="27349"/>
    <lineage>
        <taxon>Eukaryota</taxon>
        <taxon>Fungi</taxon>
        <taxon>Dikarya</taxon>
        <taxon>Basidiomycota</taxon>
        <taxon>Pucciniomycotina</taxon>
        <taxon>Pucciniomycetes</taxon>
        <taxon>Pucciniales</taxon>
        <taxon>Pucciniaceae</taxon>
        <taxon>Puccinia</taxon>
    </lineage>
</organism>
<protein>
    <submittedName>
        <fullName evidence="2">Uncharacterized protein</fullName>
    </submittedName>
</protein>
<dbReference type="VEuPathDB" id="FungiDB:VP01_591g1"/>
<keyword evidence="1" id="KW-0472">Membrane</keyword>